<dbReference type="EMBL" id="HBIQ01042851">
    <property type="protein sequence ID" value="CAE0553387.1"/>
    <property type="molecule type" value="Transcribed_RNA"/>
</dbReference>
<evidence type="ECO:0000313" key="3">
    <source>
        <dbReference type="EMBL" id="CAE0553387.1"/>
    </source>
</evidence>
<dbReference type="InterPro" id="IPR050869">
    <property type="entry name" value="H3K4_H4K5_MeTrfase"/>
</dbReference>
<name>A0A7S3WFD4_9SPIT</name>
<dbReference type="GO" id="GO:0005634">
    <property type="term" value="C:nucleus"/>
    <property type="evidence" value="ECO:0007669"/>
    <property type="project" value="TreeGrafter"/>
</dbReference>
<gene>
    <name evidence="3" type="ORF">SACU0126_LOCUS13727</name>
</gene>
<dbReference type="AlphaFoldDB" id="A0A7S3WFD4"/>
<reference evidence="3" key="1">
    <citation type="submission" date="2021-01" db="EMBL/GenBank/DDBJ databases">
        <authorList>
            <person name="Corre E."/>
            <person name="Pelletier E."/>
            <person name="Niang G."/>
            <person name="Scheremetjew M."/>
            <person name="Finn R."/>
            <person name="Kale V."/>
            <person name="Holt S."/>
            <person name="Cochrane G."/>
            <person name="Meng A."/>
            <person name="Brown T."/>
            <person name="Cohen L."/>
        </authorList>
    </citation>
    <scope>NUCLEOTIDE SEQUENCE</scope>
    <source>
        <strain evidence="3">SPMC142</strain>
    </source>
</reference>
<dbReference type="PROSITE" id="PS50280">
    <property type="entry name" value="SET"/>
    <property type="match status" value="1"/>
</dbReference>
<evidence type="ECO:0000259" key="2">
    <source>
        <dbReference type="PROSITE" id="PS50280"/>
    </source>
</evidence>
<organism evidence="3">
    <name type="scientific">Strombidinopsis acuminata</name>
    <dbReference type="NCBI Taxonomy" id="141414"/>
    <lineage>
        <taxon>Eukaryota</taxon>
        <taxon>Sar</taxon>
        <taxon>Alveolata</taxon>
        <taxon>Ciliophora</taxon>
        <taxon>Intramacronucleata</taxon>
        <taxon>Spirotrichea</taxon>
        <taxon>Choreotrichia</taxon>
        <taxon>Choreotrichida</taxon>
        <taxon>Strombidinopsidae</taxon>
        <taxon>Strombidinopsis</taxon>
    </lineage>
</organism>
<accession>A0A7S3WFD4</accession>
<dbReference type="InterPro" id="IPR046341">
    <property type="entry name" value="SET_dom_sf"/>
</dbReference>
<sequence>MVSRLDSNIFGCFVRDGGPLFGHACYLQAATFNHSCSPNCSATSGVECIDIIADEEILEGEELCISYIDTNRPREARRKALKDHYNFDCMCRRCNTEALVGGRKKLRYTQGRKVPEGCDRAVSTQRRAKGVARSDGVHDGQEAQSHGKELAAHSHEFDHSPDVKSSRRGGAHTVPSAGETKKEKQNTTVPWFEALG</sequence>
<dbReference type="Pfam" id="PF00856">
    <property type="entry name" value="SET"/>
    <property type="match status" value="1"/>
</dbReference>
<dbReference type="PANTHER" id="PTHR12197">
    <property type="entry name" value="HISTONE-LYSINE N-METHYLTRANSFERASE SMYD"/>
    <property type="match status" value="1"/>
</dbReference>
<protein>
    <recommendedName>
        <fullName evidence="2">SET domain-containing protein</fullName>
    </recommendedName>
</protein>
<proteinExistence type="predicted"/>
<feature type="compositionally biased region" description="Basic and acidic residues" evidence="1">
    <location>
        <begin position="135"/>
        <end position="165"/>
    </location>
</feature>
<dbReference type="SUPFAM" id="SSF82199">
    <property type="entry name" value="SET domain"/>
    <property type="match status" value="1"/>
</dbReference>
<dbReference type="CDD" id="cd20071">
    <property type="entry name" value="SET_SMYD"/>
    <property type="match status" value="1"/>
</dbReference>
<feature type="region of interest" description="Disordered" evidence="1">
    <location>
        <begin position="119"/>
        <end position="196"/>
    </location>
</feature>
<evidence type="ECO:0000256" key="1">
    <source>
        <dbReference type="SAM" id="MobiDB-lite"/>
    </source>
</evidence>
<dbReference type="PANTHER" id="PTHR12197:SF294">
    <property type="entry name" value="POTENTIAL PROTEIN LYSINE METHYLTRANSFERASE SET6"/>
    <property type="match status" value="1"/>
</dbReference>
<feature type="domain" description="SET" evidence="2">
    <location>
        <begin position="1"/>
        <end position="68"/>
    </location>
</feature>
<dbReference type="Gene3D" id="2.170.270.10">
    <property type="entry name" value="SET domain"/>
    <property type="match status" value="1"/>
</dbReference>
<dbReference type="InterPro" id="IPR001214">
    <property type="entry name" value="SET_dom"/>
</dbReference>